<gene>
    <name evidence="2" type="ORF">BVI061214_02396</name>
</gene>
<keyword evidence="1" id="KW-0812">Transmembrane</keyword>
<dbReference type="EMBL" id="LHCI01000107">
    <property type="protein sequence ID" value="KOX88972.1"/>
    <property type="molecule type" value="Genomic_DNA"/>
</dbReference>
<evidence type="ECO:0000313" key="2">
    <source>
        <dbReference type="EMBL" id="KOX88972.1"/>
    </source>
</evidence>
<comment type="caution">
    <text evidence="2">The sequence shown here is derived from an EMBL/GenBank/DDBJ whole genome shotgun (WGS) entry which is preliminary data.</text>
</comment>
<dbReference type="Proteomes" id="UP000037685">
    <property type="component" value="Unassembled WGS sequence"/>
</dbReference>
<proteinExistence type="predicted"/>
<dbReference type="PATRIC" id="fig|271.14.peg.2472"/>
<evidence type="ECO:0000256" key="1">
    <source>
        <dbReference type="SAM" id="Phobius"/>
    </source>
</evidence>
<protein>
    <submittedName>
        <fullName evidence="2">Uncharacterized protein</fullName>
    </submittedName>
</protein>
<dbReference type="AlphaFoldDB" id="A0A0M9AC49"/>
<feature type="transmembrane region" description="Helical" evidence="1">
    <location>
        <begin position="36"/>
        <end position="58"/>
    </location>
</feature>
<accession>A0A0M9AC49</accession>
<reference evidence="3" key="1">
    <citation type="submission" date="2015-07" db="EMBL/GenBank/DDBJ databases">
        <authorList>
            <person name="Zylicz-Stachula A."/>
            <person name="Jezewska-Frackowiak J."/>
            <person name="Czajkowska E."/>
            <person name="Skowron P.M."/>
        </authorList>
    </citation>
    <scope>NUCLEOTIDE SEQUENCE [LARGE SCALE GENOMIC DNA]</scope>
    <source>
        <strain evidence="3">ATCC 25104 / DSM 625 / JCM 10724 / NBRC 103206 / NCIMB 11243 / YT-1</strain>
    </source>
</reference>
<keyword evidence="1" id="KW-0472">Membrane</keyword>
<evidence type="ECO:0000313" key="3">
    <source>
        <dbReference type="Proteomes" id="UP000037685"/>
    </source>
</evidence>
<sequence>MKDLERLGQTLGKGVMVLGIVLGVLSLARLDGTGLGVGVMLLLYGLGLTLLAGVYGELRAVRAALQRPEHRKGEELVR</sequence>
<organism evidence="2 3">
    <name type="scientific">Thermus aquaticus</name>
    <dbReference type="NCBI Taxonomy" id="271"/>
    <lineage>
        <taxon>Bacteria</taxon>
        <taxon>Thermotogati</taxon>
        <taxon>Deinococcota</taxon>
        <taxon>Deinococci</taxon>
        <taxon>Thermales</taxon>
        <taxon>Thermaceae</taxon>
        <taxon>Thermus</taxon>
    </lineage>
</organism>
<keyword evidence="1" id="KW-1133">Transmembrane helix</keyword>
<name>A0A0M9AC49_THEAQ</name>
<dbReference type="RefSeq" id="WP_053768697.1">
    <property type="nucleotide sequence ID" value="NZ_CP020572.1"/>
</dbReference>
<feature type="transmembrane region" description="Helical" evidence="1">
    <location>
        <begin position="12"/>
        <end position="30"/>
    </location>
</feature>